<sequence>MSSTAELTMVGISSQSALHRDAKAHYNFTTSTMNQDSVVPYIASIEGTDYQELEDMVDELDGDDDSEEIYSLESEDESCDEICDFSTDSDIQELKKDWFALPIDCNAFPDIVFPKAHLLDTRVINAFRWTKDSGVFTDFMKIKHIDSPWNHLAHYVDWESYGFDLKLIGKITLSMGCHNESFSVFWKPSHTWYDVIFEANVHTAPQEVVVIRHNLALPSLYGWMEGFHKRELNAWMTQNRARFWCTE</sequence>
<gene>
    <name evidence="1" type="ORF">M422DRAFT_251906</name>
</gene>
<dbReference type="HOGENOM" id="CLU_1042700_0_0_1"/>
<organism evidence="1 2">
    <name type="scientific">Sphaerobolus stellatus (strain SS14)</name>
    <dbReference type="NCBI Taxonomy" id="990650"/>
    <lineage>
        <taxon>Eukaryota</taxon>
        <taxon>Fungi</taxon>
        <taxon>Dikarya</taxon>
        <taxon>Basidiomycota</taxon>
        <taxon>Agaricomycotina</taxon>
        <taxon>Agaricomycetes</taxon>
        <taxon>Phallomycetidae</taxon>
        <taxon>Geastrales</taxon>
        <taxon>Sphaerobolaceae</taxon>
        <taxon>Sphaerobolus</taxon>
    </lineage>
</organism>
<name>A0A0C9VCB3_SPHS4</name>
<keyword evidence="2" id="KW-1185">Reference proteome</keyword>
<protein>
    <submittedName>
        <fullName evidence="1">Uncharacterized protein</fullName>
    </submittedName>
</protein>
<reference evidence="1 2" key="1">
    <citation type="submission" date="2014-06" db="EMBL/GenBank/DDBJ databases">
        <title>Evolutionary Origins and Diversification of the Mycorrhizal Mutualists.</title>
        <authorList>
            <consortium name="DOE Joint Genome Institute"/>
            <consortium name="Mycorrhizal Genomics Consortium"/>
            <person name="Kohler A."/>
            <person name="Kuo A."/>
            <person name="Nagy L.G."/>
            <person name="Floudas D."/>
            <person name="Copeland A."/>
            <person name="Barry K.W."/>
            <person name="Cichocki N."/>
            <person name="Veneault-Fourrey C."/>
            <person name="LaButti K."/>
            <person name="Lindquist E.A."/>
            <person name="Lipzen A."/>
            <person name="Lundell T."/>
            <person name="Morin E."/>
            <person name="Murat C."/>
            <person name="Riley R."/>
            <person name="Ohm R."/>
            <person name="Sun H."/>
            <person name="Tunlid A."/>
            <person name="Henrissat B."/>
            <person name="Grigoriev I.V."/>
            <person name="Hibbett D.S."/>
            <person name="Martin F."/>
        </authorList>
    </citation>
    <scope>NUCLEOTIDE SEQUENCE [LARGE SCALE GENOMIC DNA]</scope>
    <source>
        <strain evidence="1 2">SS14</strain>
    </source>
</reference>
<dbReference type="Proteomes" id="UP000054279">
    <property type="component" value="Unassembled WGS sequence"/>
</dbReference>
<proteinExistence type="predicted"/>
<evidence type="ECO:0000313" key="1">
    <source>
        <dbReference type="EMBL" id="KIJ44619.1"/>
    </source>
</evidence>
<dbReference type="AlphaFoldDB" id="A0A0C9VCB3"/>
<dbReference type="EMBL" id="KN837116">
    <property type="protein sequence ID" value="KIJ44619.1"/>
    <property type="molecule type" value="Genomic_DNA"/>
</dbReference>
<accession>A0A0C9VCB3</accession>
<evidence type="ECO:0000313" key="2">
    <source>
        <dbReference type="Proteomes" id="UP000054279"/>
    </source>
</evidence>